<feature type="compositionally biased region" description="Polar residues" evidence="1">
    <location>
        <begin position="16"/>
        <end position="31"/>
    </location>
</feature>
<evidence type="ECO:0000313" key="3">
    <source>
        <dbReference type="EMBL" id="KAG0283457.1"/>
    </source>
</evidence>
<feature type="transmembrane region" description="Helical" evidence="2">
    <location>
        <begin position="140"/>
        <end position="161"/>
    </location>
</feature>
<sequence length="250" mass="28083">MAAEQNSQQRKDSVDLLSQNNNDTMVNLESATPTPNTNTNIRRGSMSITAIPTTESEKKTPLPTTTDSTQKSKKDEKLQEADTFRTRHPWLMGWNSEDWWPCWIGLFLFALVSIAVRYDIPEAHFKLWSSNPFDSLHGQGNFGLLVLFPLQGLLVWLALWAIGAKAWKQFPQGYLVVYVLSFLSKWLAAQESIKSASLGDSIWAILFGTVLRNAMGGKAMPDGRSKPLAPWLKVAQQTELYIAISLVLLW</sequence>
<name>A0ABQ7JQW7_9FUNG</name>
<proteinExistence type="predicted"/>
<evidence type="ECO:0000256" key="2">
    <source>
        <dbReference type="SAM" id="Phobius"/>
    </source>
</evidence>
<evidence type="ECO:0000313" key="4">
    <source>
        <dbReference type="Proteomes" id="UP001194696"/>
    </source>
</evidence>
<evidence type="ECO:0000256" key="1">
    <source>
        <dbReference type="SAM" id="MobiDB-lite"/>
    </source>
</evidence>
<keyword evidence="2" id="KW-0812">Transmembrane</keyword>
<dbReference type="Proteomes" id="UP001194696">
    <property type="component" value="Unassembled WGS sequence"/>
</dbReference>
<gene>
    <name evidence="3" type="ORF">BGZ96_012187</name>
</gene>
<protein>
    <submittedName>
        <fullName evidence="3">Uncharacterized protein</fullName>
    </submittedName>
</protein>
<keyword evidence="4" id="KW-1185">Reference proteome</keyword>
<accession>A0ABQ7JQW7</accession>
<organism evidence="3 4">
    <name type="scientific">Linnemannia gamsii</name>
    <dbReference type="NCBI Taxonomy" id="64522"/>
    <lineage>
        <taxon>Eukaryota</taxon>
        <taxon>Fungi</taxon>
        <taxon>Fungi incertae sedis</taxon>
        <taxon>Mucoromycota</taxon>
        <taxon>Mortierellomycotina</taxon>
        <taxon>Mortierellomycetes</taxon>
        <taxon>Mortierellales</taxon>
        <taxon>Mortierellaceae</taxon>
        <taxon>Linnemannia</taxon>
    </lineage>
</organism>
<keyword evidence="2" id="KW-1133">Transmembrane helix</keyword>
<keyword evidence="2" id="KW-0472">Membrane</keyword>
<comment type="caution">
    <text evidence="3">The sequence shown here is derived from an EMBL/GenBank/DDBJ whole genome shotgun (WGS) entry which is preliminary data.</text>
</comment>
<reference evidence="3 4" key="1">
    <citation type="journal article" date="2020" name="Fungal Divers.">
        <title>Resolving the Mortierellaceae phylogeny through synthesis of multi-gene phylogenetics and phylogenomics.</title>
        <authorList>
            <person name="Vandepol N."/>
            <person name="Liber J."/>
            <person name="Desiro A."/>
            <person name="Na H."/>
            <person name="Kennedy M."/>
            <person name="Barry K."/>
            <person name="Grigoriev I.V."/>
            <person name="Miller A.N."/>
            <person name="O'Donnell K."/>
            <person name="Stajich J.E."/>
            <person name="Bonito G."/>
        </authorList>
    </citation>
    <scope>NUCLEOTIDE SEQUENCE [LARGE SCALE GENOMIC DNA]</scope>
    <source>
        <strain evidence="3 4">AD045</strain>
    </source>
</reference>
<dbReference type="EMBL" id="JAAAIM010000900">
    <property type="protein sequence ID" value="KAG0283457.1"/>
    <property type="molecule type" value="Genomic_DNA"/>
</dbReference>
<feature type="transmembrane region" description="Helical" evidence="2">
    <location>
        <begin position="100"/>
        <end position="120"/>
    </location>
</feature>
<feature type="compositionally biased region" description="Basic and acidic residues" evidence="1">
    <location>
        <begin position="70"/>
        <end position="80"/>
    </location>
</feature>
<feature type="region of interest" description="Disordered" evidence="1">
    <location>
        <begin position="1"/>
        <end position="80"/>
    </location>
</feature>